<evidence type="ECO:0000313" key="2">
    <source>
        <dbReference type="Proteomes" id="UP000887540"/>
    </source>
</evidence>
<name>A0A914CK43_9BILA</name>
<proteinExistence type="predicted"/>
<dbReference type="WBParaSite" id="ACRNAN_scaffold1148.g32433.t1">
    <property type="protein sequence ID" value="ACRNAN_scaffold1148.g32433.t1"/>
    <property type="gene ID" value="ACRNAN_scaffold1148.g32433"/>
</dbReference>
<protein>
    <submittedName>
        <fullName evidence="3">Uncharacterized protein</fullName>
    </submittedName>
</protein>
<dbReference type="AlphaFoldDB" id="A0A914CK43"/>
<dbReference type="Proteomes" id="UP000887540">
    <property type="component" value="Unplaced"/>
</dbReference>
<feature type="signal peptide" evidence="1">
    <location>
        <begin position="1"/>
        <end position="20"/>
    </location>
</feature>
<evidence type="ECO:0000313" key="3">
    <source>
        <dbReference type="WBParaSite" id="ACRNAN_scaffold1148.g32433.t1"/>
    </source>
</evidence>
<accession>A0A914CK43</accession>
<feature type="chain" id="PRO_5037815403" evidence="1">
    <location>
        <begin position="21"/>
        <end position="160"/>
    </location>
</feature>
<organism evidence="2 3">
    <name type="scientific">Acrobeloides nanus</name>
    <dbReference type="NCBI Taxonomy" id="290746"/>
    <lineage>
        <taxon>Eukaryota</taxon>
        <taxon>Metazoa</taxon>
        <taxon>Ecdysozoa</taxon>
        <taxon>Nematoda</taxon>
        <taxon>Chromadorea</taxon>
        <taxon>Rhabditida</taxon>
        <taxon>Tylenchina</taxon>
        <taxon>Cephalobomorpha</taxon>
        <taxon>Cephaloboidea</taxon>
        <taxon>Cephalobidae</taxon>
        <taxon>Acrobeloides</taxon>
    </lineage>
</organism>
<keyword evidence="1" id="KW-0732">Signal</keyword>
<keyword evidence="2" id="KW-1185">Reference proteome</keyword>
<evidence type="ECO:0000256" key="1">
    <source>
        <dbReference type="SAM" id="SignalP"/>
    </source>
</evidence>
<sequence>MSLYSCFLFGIVLNFYGVLTDPDFCPATFLPGAQEVTDPNICCNHTDLGTSKCLSCYESWQVSSQQCFNGRTCSMTMDVNSFTTIGYNVGGCEYCMLYKLAFTTEISRSCQRKYQKVKFCDKVGCLFNQTVQNVPFDFMCCCNNTDGCNSDFILYNFFMA</sequence>
<reference evidence="3" key="1">
    <citation type="submission" date="2022-11" db="UniProtKB">
        <authorList>
            <consortium name="WormBaseParasite"/>
        </authorList>
    </citation>
    <scope>IDENTIFICATION</scope>
</reference>